<sequence>QPPSSFFNSSRSDGIVAGTSKSVFTPGEVIKHPAKPAILRRKPHLIVGNGTTGRAHEDSFERVVQLTGTSALDKTHFNNGRIMIKCDFCTVPVDEREIVKHIKTFHGLVTSHTTQITKIMKRCKEPACDFACETEEENISHVQHIHRDPYKDWASKGRFKLITGSQCPYCTESVRDVASLCQHLIQMHRIKMNFQKEVFSCSCSTRFSRLYQIYEHWHTSACPGSIKIDQPASIIARSLPPPAIVQRGHWRDLSGMITGPRDEGRLMSLSIKERISKEPTLLKRTACGTKTPSNFLSEWEAKREKKVQKKKK</sequence>
<accession>A0AAV5UNN2</accession>
<protein>
    <recommendedName>
        <fullName evidence="1">C2H2-type domain-containing protein</fullName>
    </recommendedName>
</protein>
<keyword evidence="3" id="KW-1185">Reference proteome</keyword>
<dbReference type="AlphaFoldDB" id="A0AAV5UNN2"/>
<dbReference type="InterPro" id="IPR013087">
    <property type="entry name" value="Znf_C2H2_type"/>
</dbReference>
<gene>
    <name evidence="2" type="ORF">PENTCL1PPCAC_29749</name>
</gene>
<comment type="caution">
    <text evidence="2">The sequence shown here is derived from an EMBL/GenBank/DDBJ whole genome shotgun (WGS) entry which is preliminary data.</text>
</comment>
<feature type="non-terminal residue" evidence="2">
    <location>
        <position position="1"/>
    </location>
</feature>
<evidence type="ECO:0000259" key="1">
    <source>
        <dbReference type="SMART" id="SM00355"/>
    </source>
</evidence>
<dbReference type="EMBL" id="BTSX01000006">
    <property type="protein sequence ID" value="GMT07575.1"/>
    <property type="molecule type" value="Genomic_DNA"/>
</dbReference>
<name>A0AAV5UNN2_9BILA</name>
<evidence type="ECO:0000313" key="2">
    <source>
        <dbReference type="EMBL" id="GMT07575.1"/>
    </source>
</evidence>
<feature type="domain" description="C2H2-type" evidence="1">
    <location>
        <begin position="165"/>
        <end position="188"/>
    </location>
</feature>
<dbReference type="Proteomes" id="UP001432027">
    <property type="component" value="Unassembled WGS sequence"/>
</dbReference>
<feature type="domain" description="C2H2-type" evidence="1">
    <location>
        <begin position="121"/>
        <end position="146"/>
    </location>
</feature>
<proteinExistence type="predicted"/>
<reference evidence="2" key="1">
    <citation type="submission" date="2023-10" db="EMBL/GenBank/DDBJ databases">
        <title>Genome assembly of Pristionchus species.</title>
        <authorList>
            <person name="Yoshida K."/>
            <person name="Sommer R.J."/>
        </authorList>
    </citation>
    <scope>NUCLEOTIDE SEQUENCE</scope>
    <source>
        <strain evidence="2">RS0144</strain>
    </source>
</reference>
<evidence type="ECO:0000313" key="3">
    <source>
        <dbReference type="Proteomes" id="UP001432027"/>
    </source>
</evidence>
<dbReference type="SMART" id="SM00355">
    <property type="entry name" value="ZnF_C2H2"/>
    <property type="match status" value="3"/>
</dbReference>
<feature type="domain" description="C2H2-type" evidence="1">
    <location>
        <begin position="84"/>
        <end position="106"/>
    </location>
</feature>
<organism evidence="2 3">
    <name type="scientific">Pristionchus entomophagus</name>
    <dbReference type="NCBI Taxonomy" id="358040"/>
    <lineage>
        <taxon>Eukaryota</taxon>
        <taxon>Metazoa</taxon>
        <taxon>Ecdysozoa</taxon>
        <taxon>Nematoda</taxon>
        <taxon>Chromadorea</taxon>
        <taxon>Rhabditida</taxon>
        <taxon>Rhabditina</taxon>
        <taxon>Diplogasteromorpha</taxon>
        <taxon>Diplogasteroidea</taxon>
        <taxon>Neodiplogasteridae</taxon>
        <taxon>Pristionchus</taxon>
    </lineage>
</organism>